<evidence type="ECO:0000313" key="4">
    <source>
        <dbReference type="Proteomes" id="UP000663880"/>
    </source>
</evidence>
<keyword evidence="4" id="KW-1185">Reference proteome</keyword>
<gene>
    <name evidence="3" type="ORF">PMACD_LOCUS10209</name>
</gene>
<keyword evidence="1" id="KW-0175">Coiled coil</keyword>
<comment type="caution">
    <text evidence="3">The sequence shown here is derived from an EMBL/GenBank/DDBJ whole genome shotgun (WGS) entry which is preliminary data.</text>
</comment>
<dbReference type="GO" id="GO:0005783">
    <property type="term" value="C:endoplasmic reticulum"/>
    <property type="evidence" value="ECO:0007669"/>
    <property type="project" value="TreeGrafter"/>
</dbReference>
<dbReference type="PANTHER" id="PTHR16489:SF12">
    <property type="entry name" value="GH11727P"/>
    <property type="match status" value="1"/>
</dbReference>
<dbReference type="Proteomes" id="UP000663880">
    <property type="component" value="Unassembled WGS sequence"/>
</dbReference>
<proteinExistence type="predicted"/>
<protein>
    <recommendedName>
        <fullName evidence="5">Protein phosphatase 1 regulatory subunit 15A/B C-terminal domain-containing protein</fullName>
    </recommendedName>
</protein>
<dbReference type="GO" id="GO:0019888">
    <property type="term" value="F:protein phosphatase regulator activity"/>
    <property type="evidence" value="ECO:0007669"/>
    <property type="project" value="TreeGrafter"/>
</dbReference>
<feature type="compositionally biased region" description="Basic and acidic residues" evidence="2">
    <location>
        <begin position="74"/>
        <end position="84"/>
    </location>
</feature>
<sequence>MNNVHVCRTRNRNEPKMFSPVNFSITNYSTDAQSKAMKNPLGDTLFFNSINNLHLIPDPLKKNLADSVITGTMEQRKERDKFEKPPPTSESGALGSLGGITNFFSGVFNVMTAMFQKRASSPTTQYYDCFDTVDDGQMTPSLPWQPAKFEVQNRNSTPNSNDMDNMTVITNCKDKINKVHLVLNGNIQKCPATMYVEPKSVEDSFEDAFCPENIVQSANDTVIQCYTAYNQHQQELLEVEAPVIKTEFCNESMDIVKILPETDRKQPDMDRTEKDLNTVTCNSKEREIVSTCEDKLNKLKELLHCKHKQNLNSVQETTAIPIKGVISSSFGNEIDAPRETKNSFDEVNGRFYSSSVDSDDSFQIVFTDRKRIPSDCESEDSFIVFDESPDCYTNIDVFGSDSESETEDSGYVMTCLNHSLSRTFGDLTDDSLYGNDVVDCAVQPGHAVEPEKINMSDTTQSKILTEDKNQKPFKKVRFSTDPPKVHVMRVWAFAARQARAGHWERHALDRDRFRRRIADVEMGISWVLKPQHRTRVMFQRFMPWWNAEKRRELEERKALESEKEYLEKETENNKENVAITDFGLNENENAGDINDNISLKENTDCGDNILLNNMSDNGLQNDELHTFNSLDCKDCDQEVENFSKSNMEMLKPIIEAGHNREKCNDIQDGQKCTDKEDKVIHINKFIKENEFQKRVVNVTGNTDNGLDSDIKVDDT</sequence>
<dbReference type="GO" id="GO:0034976">
    <property type="term" value="P:response to endoplasmic reticulum stress"/>
    <property type="evidence" value="ECO:0007669"/>
    <property type="project" value="TreeGrafter"/>
</dbReference>
<evidence type="ECO:0000313" key="3">
    <source>
        <dbReference type="EMBL" id="CAF4888050.1"/>
    </source>
</evidence>
<dbReference type="GO" id="GO:0000164">
    <property type="term" value="C:protein phosphatase type 1 complex"/>
    <property type="evidence" value="ECO:0007669"/>
    <property type="project" value="TreeGrafter"/>
</dbReference>
<dbReference type="AlphaFoldDB" id="A0A821UCS9"/>
<dbReference type="InterPro" id="IPR051254">
    <property type="entry name" value="PPP1R15"/>
</dbReference>
<dbReference type="OrthoDB" id="5976067at2759"/>
<dbReference type="EMBL" id="CAJOBZ010000030">
    <property type="protein sequence ID" value="CAF4888050.1"/>
    <property type="molecule type" value="Genomic_DNA"/>
</dbReference>
<evidence type="ECO:0000256" key="1">
    <source>
        <dbReference type="SAM" id="Coils"/>
    </source>
</evidence>
<evidence type="ECO:0000256" key="2">
    <source>
        <dbReference type="SAM" id="MobiDB-lite"/>
    </source>
</evidence>
<evidence type="ECO:0008006" key="5">
    <source>
        <dbReference type="Google" id="ProtNLM"/>
    </source>
</evidence>
<organism evidence="3 4">
    <name type="scientific">Pieris macdunnoughi</name>
    <dbReference type="NCBI Taxonomy" id="345717"/>
    <lineage>
        <taxon>Eukaryota</taxon>
        <taxon>Metazoa</taxon>
        <taxon>Ecdysozoa</taxon>
        <taxon>Arthropoda</taxon>
        <taxon>Hexapoda</taxon>
        <taxon>Insecta</taxon>
        <taxon>Pterygota</taxon>
        <taxon>Neoptera</taxon>
        <taxon>Endopterygota</taxon>
        <taxon>Lepidoptera</taxon>
        <taxon>Glossata</taxon>
        <taxon>Ditrysia</taxon>
        <taxon>Papilionoidea</taxon>
        <taxon>Pieridae</taxon>
        <taxon>Pierinae</taxon>
        <taxon>Pieris</taxon>
    </lineage>
</organism>
<reference evidence="3" key="1">
    <citation type="submission" date="2021-02" db="EMBL/GenBank/DDBJ databases">
        <authorList>
            <person name="Steward A R."/>
        </authorList>
    </citation>
    <scope>NUCLEOTIDE SEQUENCE</scope>
</reference>
<name>A0A821UCS9_9NEOP</name>
<accession>A0A821UCS9</accession>
<feature type="region of interest" description="Disordered" evidence="2">
    <location>
        <begin position="73"/>
        <end position="95"/>
    </location>
</feature>
<feature type="coiled-coil region" evidence="1">
    <location>
        <begin position="549"/>
        <end position="576"/>
    </location>
</feature>
<dbReference type="PANTHER" id="PTHR16489">
    <property type="entry name" value="GH11727P"/>
    <property type="match status" value="1"/>
</dbReference>